<dbReference type="NCBIfam" id="TIGR00611">
    <property type="entry name" value="recf"/>
    <property type="match status" value="1"/>
</dbReference>
<evidence type="ECO:0000256" key="8">
    <source>
        <dbReference type="ARBA" id="ARBA00023236"/>
    </source>
</evidence>
<dbReference type="GO" id="GO:0009432">
    <property type="term" value="P:SOS response"/>
    <property type="evidence" value="ECO:0007669"/>
    <property type="project" value="UniProtKB-UniRule"/>
</dbReference>
<dbReference type="AlphaFoldDB" id="A0A916Q821"/>
<evidence type="ECO:0000256" key="9">
    <source>
        <dbReference type="HAMAP-Rule" id="MF_00365"/>
    </source>
</evidence>
<dbReference type="InterPro" id="IPR018078">
    <property type="entry name" value="DNA-binding_RecF_CS"/>
</dbReference>
<name>A0A916Q821_9FIRM</name>
<evidence type="ECO:0000256" key="10">
    <source>
        <dbReference type="RuleBase" id="RU000578"/>
    </source>
</evidence>
<keyword evidence="5 9" id="KW-0067">ATP-binding</keyword>
<gene>
    <name evidence="9 12" type="primary">recF</name>
    <name evidence="12" type="ORF">ANBU17_00500</name>
</gene>
<organism evidence="12 13">
    <name type="scientific">Anaerostipes butyraticus</name>
    <dbReference type="NCBI Taxonomy" id="645466"/>
    <lineage>
        <taxon>Bacteria</taxon>
        <taxon>Bacillati</taxon>
        <taxon>Bacillota</taxon>
        <taxon>Clostridia</taxon>
        <taxon>Lachnospirales</taxon>
        <taxon>Lachnospiraceae</taxon>
        <taxon>Anaerostipes</taxon>
    </lineage>
</organism>
<dbReference type="EMBL" id="BLYI01000002">
    <property type="protein sequence ID" value="GFO83703.1"/>
    <property type="molecule type" value="Genomic_DNA"/>
</dbReference>
<dbReference type="InterPro" id="IPR042174">
    <property type="entry name" value="RecF_2"/>
</dbReference>
<evidence type="ECO:0000256" key="2">
    <source>
        <dbReference type="ARBA" id="ARBA00022705"/>
    </source>
</evidence>
<feature type="binding site" evidence="9">
    <location>
        <begin position="30"/>
        <end position="37"/>
    </location>
    <ligand>
        <name>ATP</name>
        <dbReference type="ChEBI" id="CHEBI:30616"/>
    </ligand>
</feature>
<dbReference type="SUPFAM" id="SSF52540">
    <property type="entry name" value="P-loop containing nucleoside triphosphate hydrolases"/>
    <property type="match status" value="1"/>
</dbReference>
<comment type="function">
    <text evidence="9 10">The RecF protein is involved in DNA metabolism; it is required for DNA replication and normal SOS inducibility. RecF binds preferentially to single-stranded, linear DNA. It also seems to bind ATP.</text>
</comment>
<dbReference type="GO" id="GO:0005737">
    <property type="term" value="C:cytoplasm"/>
    <property type="evidence" value="ECO:0007669"/>
    <property type="project" value="UniProtKB-SubCell"/>
</dbReference>
<dbReference type="GO" id="GO:0006260">
    <property type="term" value="P:DNA replication"/>
    <property type="evidence" value="ECO:0007669"/>
    <property type="project" value="UniProtKB-UniRule"/>
</dbReference>
<sequence>MFIKSLELKNYRNYDELSMDFSSGTNLLYGDNAQGKTNILESIYLAATTKSHRGSKDREMIQFHADEAHIRLQYQKQGIIHQLDMHLKKNRAKGAAIDRIPIRRSSDLLGQIPVIFFSPEDLKIIKNGPSERRKFMDLELSQLESLYLYYLSKYNKILMQRNNLLKQIRFQENLIDTLEAWDIQLVKYGSEIIRYRQEFIRHLNPIICSIHRRLTGQQEEMKIEYENSAAYDTFLTELTKKRKVDLKYATTNIGPHRDDIKFLVNDIDIRRFGSQGQQRTAALSLKLAQIQLVKEVLKDSPILLLDDVLSELDSHRKVYLLEGIKDIQTFITCTGLDEFIDQHLPIQRMFQIKAGKIVKQN</sequence>
<keyword evidence="13" id="KW-1185">Reference proteome</keyword>
<comment type="caution">
    <text evidence="12">The sequence shown here is derived from an EMBL/GenBank/DDBJ whole genome shotgun (WGS) entry which is preliminary data.</text>
</comment>
<evidence type="ECO:0000313" key="13">
    <source>
        <dbReference type="Proteomes" id="UP000613208"/>
    </source>
</evidence>
<dbReference type="InterPro" id="IPR027417">
    <property type="entry name" value="P-loop_NTPase"/>
</dbReference>
<dbReference type="GO" id="GO:0006302">
    <property type="term" value="P:double-strand break repair"/>
    <property type="evidence" value="ECO:0007669"/>
    <property type="project" value="TreeGrafter"/>
</dbReference>
<evidence type="ECO:0000256" key="3">
    <source>
        <dbReference type="ARBA" id="ARBA00022741"/>
    </source>
</evidence>
<feature type="domain" description="Endonuclease GajA/Old nuclease/RecF-like AAA" evidence="11">
    <location>
        <begin position="1"/>
        <end position="172"/>
    </location>
</feature>
<evidence type="ECO:0000313" key="12">
    <source>
        <dbReference type="EMBL" id="GFO83703.1"/>
    </source>
</evidence>
<dbReference type="Gene3D" id="3.40.50.300">
    <property type="entry name" value="P-loop containing nucleotide triphosphate hydrolases"/>
    <property type="match status" value="1"/>
</dbReference>
<accession>A0A916Q821</accession>
<dbReference type="PANTHER" id="PTHR32182:SF0">
    <property type="entry name" value="DNA REPLICATION AND REPAIR PROTEIN RECF"/>
    <property type="match status" value="1"/>
</dbReference>
<evidence type="ECO:0000256" key="5">
    <source>
        <dbReference type="ARBA" id="ARBA00022840"/>
    </source>
</evidence>
<evidence type="ECO:0000256" key="6">
    <source>
        <dbReference type="ARBA" id="ARBA00023125"/>
    </source>
</evidence>
<dbReference type="Pfam" id="PF13175">
    <property type="entry name" value="AAA_15"/>
    <property type="match status" value="1"/>
</dbReference>
<dbReference type="PROSITE" id="PS00618">
    <property type="entry name" value="RECF_2"/>
    <property type="match status" value="1"/>
</dbReference>
<keyword evidence="4 9" id="KW-0227">DNA damage</keyword>
<evidence type="ECO:0000256" key="7">
    <source>
        <dbReference type="ARBA" id="ARBA00023204"/>
    </source>
</evidence>
<keyword evidence="8 9" id="KW-0742">SOS response</keyword>
<dbReference type="InterPro" id="IPR001238">
    <property type="entry name" value="DNA-binding_RecF"/>
</dbReference>
<proteinExistence type="inferred from homology"/>
<dbReference type="HAMAP" id="MF_00365">
    <property type="entry name" value="RecF"/>
    <property type="match status" value="1"/>
</dbReference>
<keyword evidence="7 9" id="KW-0234">DNA repair</keyword>
<comment type="similarity">
    <text evidence="9 10">Belongs to the RecF family.</text>
</comment>
<dbReference type="PANTHER" id="PTHR32182">
    <property type="entry name" value="DNA REPLICATION AND REPAIR PROTEIN RECF"/>
    <property type="match status" value="1"/>
</dbReference>
<dbReference type="GO" id="GO:0005524">
    <property type="term" value="F:ATP binding"/>
    <property type="evidence" value="ECO:0007669"/>
    <property type="project" value="UniProtKB-UniRule"/>
</dbReference>
<dbReference type="InterPro" id="IPR041685">
    <property type="entry name" value="AAA_GajA/Old/RecF-like"/>
</dbReference>
<keyword evidence="3 9" id="KW-0547">Nucleotide-binding</keyword>
<comment type="subcellular location">
    <subcellularLocation>
        <location evidence="9 10">Cytoplasm</location>
    </subcellularLocation>
</comment>
<keyword evidence="1 9" id="KW-0963">Cytoplasm</keyword>
<keyword evidence="6 9" id="KW-0238">DNA-binding</keyword>
<evidence type="ECO:0000256" key="1">
    <source>
        <dbReference type="ARBA" id="ARBA00022490"/>
    </source>
</evidence>
<dbReference type="Proteomes" id="UP000613208">
    <property type="component" value="Unassembled WGS sequence"/>
</dbReference>
<dbReference type="GO" id="GO:0000731">
    <property type="term" value="P:DNA synthesis involved in DNA repair"/>
    <property type="evidence" value="ECO:0007669"/>
    <property type="project" value="TreeGrafter"/>
</dbReference>
<reference evidence="12" key="1">
    <citation type="submission" date="2020-06" db="EMBL/GenBank/DDBJ databases">
        <title>Characterization of fructooligosaccharide metabolism and fructooligosaccharide-degrading enzymes in human commensal butyrate producers.</title>
        <authorList>
            <person name="Tanno H."/>
            <person name="Fujii T."/>
            <person name="Hirano K."/>
            <person name="Maeno S."/>
            <person name="Tonozuka T."/>
            <person name="Sakamoto M."/>
            <person name="Ohkuma M."/>
            <person name="Tochio T."/>
            <person name="Endo A."/>
        </authorList>
    </citation>
    <scope>NUCLEOTIDE SEQUENCE</scope>
    <source>
        <strain evidence="12">JCM 17466</strain>
    </source>
</reference>
<dbReference type="Gene3D" id="1.20.1050.90">
    <property type="entry name" value="RecF/RecN/SMC, N-terminal domain"/>
    <property type="match status" value="1"/>
</dbReference>
<dbReference type="GO" id="GO:0003697">
    <property type="term" value="F:single-stranded DNA binding"/>
    <property type="evidence" value="ECO:0007669"/>
    <property type="project" value="UniProtKB-UniRule"/>
</dbReference>
<protein>
    <recommendedName>
        <fullName evidence="9 10">DNA replication and repair protein RecF</fullName>
    </recommendedName>
</protein>
<dbReference type="RefSeq" id="WP_201309520.1">
    <property type="nucleotide sequence ID" value="NZ_BLYI01000002.1"/>
</dbReference>
<dbReference type="CDD" id="cd03242">
    <property type="entry name" value="ABC_RecF"/>
    <property type="match status" value="1"/>
</dbReference>
<evidence type="ECO:0000259" key="11">
    <source>
        <dbReference type="Pfam" id="PF13175"/>
    </source>
</evidence>
<keyword evidence="2 9" id="KW-0235">DNA replication</keyword>
<evidence type="ECO:0000256" key="4">
    <source>
        <dbReference type="ARBA" id="ARBA00022763"/>
    </source>
</evidence>